<dbReference type="InterPro" id="IPR036770">
    <property type="entry name" value="Ankyrin_rpt-contain_sf"/>
</dbReference>
<dbReference type="SUPFAM" id="SSF48403">
    <property type="entry name" value="Ankyrin repeat"/>
    <property type="match status" value="1"/>
</dbReference>
<dbReference type="Gene3D" id="1.25.40.20">
    <property type="entry name" value="Ankyrin repeat-containing domain"/>
    <property type="match status" value="1"/>
</dbReference>
<dbReference type="EMBL" id="ML119802">
    <property type="protein sequence ID" value="RPA74044.1"/>
    <property type="molecule type" value="Genomic_DNA"/>
</dbReference>
<proteinExistence type="predicted"/>
<evidence type="ECO:0000313" key="1">
    <source>
        <dbReference type="EMBL" id="RPA74044.1"/>
    </source>
</evidence>
<gene>
    <name evidence="1" type="ORF">BJ508DRAFT_40703</name>
</gene>
<dbReference type="AlphaFoldDB" id="A0A3N4HWJ5"/>
<dbReference type="OrthoDB" id="539213at2759"/>
<protein>
    <submittedName>
        <fullName evidence="1">Uncharacterized protein</fullName>
    </submittedName>
</protein>
<accession>A0A3N4HWJ5</accession>
<sequence>MKVKRLLSNVATRIQTYASRHSQMMAPYTGIGFLDLPPELHSIILENLSTSSIVQLLSTNSCISSIYSYLLMLRIGRKLRYAARAAKDELGSRKQLWLPCPAWLTIDQVYRTYLTDLDRFLNRALPHLSLERFETLLMAAGRTDYFFLAAVIRCMLTIRDFTASCWQYSWKALPITPHLDGARLDILRRLLECARNAKAPEDLTHFFPKYVGEDACSMSEWKDTFMAMAIDTHEIEVVRLVWEVYHKRDITTLEDKIANLIYSALTGFSTTRAEQIVPILDYIMDEWNLSPNFVVDSKCAYWPTNKDDPRPTIMNLMVRHSRFARCLCVSFYAAKAGTVNPWSWNGCPTFTDPRVPASIVNLLLDRGADIHGDNNPLQYMLTPHWFSNWASKGLPSCAQNVAQFGPQGVIELLLEAGLDTGYAVEHYGLSLLHLIESLWDNLPLFTLIAQKSVEHINFQASFNYNLGTERISPLQNLLLKMVFRNFSPERASQMVPFVEVLLKHGADPHLKDGAKGRSAVMIAAADQPRMAGILEVLVPDRDLRERWKSDEMWRHEGCELAREEVLKPIVYEASGFSWPSSSDL</sequence>
<name>A0A3N4HWJ5_ASCIM</name>
<dbReference type="Proteomes" id="UP000275078">
    <property type="component" value="Unassembled WGS sequence"/>
</dbReference>
<evidence type="ECO:0000313" key="2">
    <source>
        <dbReference type="Proteomes" id="UP000275078"/>
    </source>
</evidence>
<organism evidence="1 2">
    <name type="scientific">Ascobolus immersus RN42</name>
    <dbReference type="NCBI Taxonomy" id="1160509"/>
    <lineage>
        <taxon>Eukaryota</taxon>
        <taxon>Fungi</taxon>
        <taxon>Dikarya</taxon>
        <taxon>Ascomycota</taxon>
        <taxon>Pezizomycotina</taxon>
        <taxon>Pezizomycetes</taxon>
        <taxon>Pezizales</taxon>
        <taxon>Ascobolaceae</taxon>
        <taxon>Ascobolus</taxon>
    </lineage>
</organism>
<keyword evidence="2" id="KW-1185">Reference proteome</keyword>
<reference evidence="1 2" key="1">
    <citation type="journal article" date="2018" name="Nat. Ecol. Evol.">
        <title>Pezizomycetes genomes reveal the molecular basis of ectomycorrhizal truffle lifestyle.</title>
        <authorList>
            <person name="Murat C."/>
            <person name="Payen T."/>
            <person name="Noel B."/>
            <person name="Kuo A."/>
            <person name="Morin E."/>
            <person name="Chen J."/>
            <person name="Kohler A."/>
            <person name="Krizsan K."/>
            <person name="Balestrini R."/>
            <person name="Da Silva C."/>
            <person name="Montanini B."/>
            <person name="Hainaut M."/>
            <person name="Levati E."/>
            <person name="Barry K.W."/>
            <person name="Belfiori B."/>
            <person name="Cichocki N."/>
            <person name="Clum A."/>
            <person name="Dockter R.B."/>
            <person name="Fauchery L."/>
            <person name="Guy J."/>
            <person name="Iotti M."/>
            <person name="Le Tacon F."/>
            <person name="Lindquist E.A."/>
            <person name="Lipzen A."/>
            <person name="Malagnac F."/>
            <person name="Mello A."/>
            <person name="Molinier V."/>
            <person name="Miyauchi S."/>
            <person name="Poulain J."/>
            <person name="Riccioni C."/>
            <person name="Rubini A."/>
            <person name="Sitrit Y."/>
            <person name="Splivallo R."/>
            <person name="Traeger S."/>
            <person name="Wang M."/>
            <person name="Zifcakova L."/>
            <person name="Wipf D."/>
            <person name="Zambonelli A."/>
            <person name="Paolocci F."/>
            <person name="Nowrousian M."/>
            <person name="Ottonello S."/>
            <person name="Baldrian P."/>
            <person name="Spatafora J.W."/>
            <person name="Henrissat B."/>
            <person name="Nagy L.G."/>
            <person name="Aury J.M."/>
            <person name="Wincker P."/>
            <person name="Grigoriev I.V."/>
            <person name="Bonfante P."/>
            <person name="Martin F.M."/>
        </authorList>
    </citation>
    <scope>NUCLEOTIDE SEQUENCE [LARGE SCALE GENOMIC DNA]</scope>
    <source>
        <strain evidence="1 2">RN42</strain>
    </source>
</reference>